<feature type="chain" id="PRO_5044862243" description="Cysteine-rich protein" evidence="1">
    <location>
        <begin position="21"/>
        <end position="146"/>
    </location>
</feature>
<dbReference type="EMBL" id="JBIMZQ010000061">
    <property type="protein sequence ID" value="KAL3657711.1"/>
    <property type="molecule type" value="Genomic_DNA"/>
</dbReference>
<gene>
    <name evidence="2" type="ORF">V7S43_017285</name>
</gene>
<evidence type="ECO:0000256" key="1">
    <source>
        <dbReference type="SAM" id="SignalP"/>
    </source>
</evidence>
<evidence type="ECO:0008006" key="4">
    <source>
        <dbReference type="Google" id="ProtNLM"/>
    </source>
</evidence>
<comment type="caution">
    <text evidence="2">The sequence shown here is derived from an EMBL/GenBank/DDBJ whole genome shotgun (WGS) entry which is preliminary data.</text>
</comment>
<keyword evidence="1" id="KW-0732">Signal</keyword>
<dbReference type="AlphaFoldDB" id="A0ABD3ETP1"/>
<sequence length="146" mass="14708">MFKSTFTFVLAATAVSSARASCINGAEEISLRGVECPRLCPDEQEGLGFGSYCDLLETGVYGCKPYSDRDSPASADYDAPLNCTGNIAGGFPVSVEDGDGTFCSAGPVCSGTIAGNCPGVQDGLPSGSVCVVIGTGVYGCVLAPVV</sequence>
<reference evidence="2 3" key="1">
    <citation type="submission" date="2024-09" db="EMBL/GenBank/DDBJ databases">
        <title>Genome sequencing and assembly of Phytophthora oleae, isolate VK10A, causative agent of rot of olive drupes.</title>
        <authorList>
            <person name="Conti Taguali S."/>
            <person name="Riolo M."/>
            <person name="La Spada F."/>
            <person name="Cacciola S.O."/>
            <person name="Dionisio G."/>
        </authorList>
    </citation>
    <scope>NUCLEOTIDE SEQUENCE [LARGE SCALE GENOMIC DNA]</scope>
    <source>
        <strain evidence="2 3">VK10A</strain>
    </source>
</reference>
<evidence type="ECO:0000313" key="2">
    <source>
        <dbReference type="EMBL" id="KAL3657711.1"/>
    </source>
</evidence>
<dbReference type="Proteomes" id="UP001632037">
    <property type="component" value="Unassembled WGS sequence"/>
</dbReference>
<organism evidence="2 3">
    <name type="scientific">Phytophthora oleae</name>
    <dbReference type="NCBI Taxonomy" id="2107226"/>
    <lineage>
        <taxon>Eukaryota</taxon>
        <taxon>Sar</taxon>
        <taxon>Stramenopiles</taxon>
        <taxon>Oomycota</taxon>
        <taxon>Peronosporomycetes</taxon>
        <taxon>Peronosporales</taxon>
        <taxon>Peronosporaceae</taxon>
        <taxon>Phytophthora</taxon>
    </lineage>
</organism>
<feature type="signal peptide" evidence="1">
    <location>
        <begin position="1"/>
        <end position="20"/>
    </location>
</feature>
<protein>
    <recommendedName>
        <fullName evidence="4">Cysteine-rich protein</fullName>
    </recommendedName>
</protein>
<evidence type="ECO:0000313" key="3">
    <source>
        <dbReference type="Proteomes" id="UP001632037"/>
    </source>
</evidence>
<name>A0ABD3ETP1_9STRA</name>
<accession>A0ABD3ETP1</accession>
<proteinExistence type="predicted"/>
<keyword evidence="3" id="KW-1185">Reference proteome</keyword>